<dbReference type="Proteomes" id="UP000191135">
    <property type="component" value="Chromosome"/>
</dbReference>
<dbReference type="KEGG" id="mmed:Mame_03841"/>
<dbReference type="EC" id="2.4.1.1" evidence="11"/>
<dbReference type="Gene3D" id="3.40.50.2000">
    <property type="entry name" value="Glycogen Phosphorylase B"/>
    <property type="match status" value="2"/>
</dbReference>
<dbReference type="FunFam" id="3.40.50.2000:FF:000807">
    <property type="entry name" value="Alpha-glucan phosphorylase 2, cytosolic"/>
    <property type="match status" value="1"/>
</dbReference>
<evidence type="ECO:0000256" key="2">
    <source>
        <dbReference type="ARBA" id="ARBA00001933"/>
    </source>
</evidence>
<gene>
    <name evidence="12" type="primary">malP</name>
    <name evidence="12" type="ORF">Mame_03841</name>
</gene>
<dbReference type="NCBIfam" id="TIGR02093">
    <property type="entry name" value="P_ylase"/>
    <property type="match status" value="1"/>
</dbReference>
<keyword evidence="7 10" id="KW-0663">Pyridoxal phosphate</keyword>
<dbReference type="CDD" id="cd04300">
    <property type="entry name" value="GT35_Glycogen_Phosphorylase"/>
    <property type="match status" value="1"/>
</dbReference>
<dbReference type="GO" id="GO:0030170">
    <property type="term" value="F:pyridoxal phosphate binding"/>
    <property type="evidence" value="ECO:0007669"/>
    <property type="project" value="InterPro"/>
</dbReference>
<keyword evidence="6 11" id="KW-0808">Transferase</keyword>
<dbReference type="GO" id="GO:0005737">
    <property type="term" value="C:cytoplasm"/>
    <property type="evidence" value="ECO:0007669"/>
    <property type="project" value="TreeGrafter"/>
</dbReference>
<comment type="function">
    <text evidence="9">Phosphorylase is an important allosteric enzyme in carbohydrate metabolism. Enzymes from different sources differ in their regulatory mechanisms and in their natural substrates. However, all known phosphorylases share catalytic and structural properties.</text>
</comment>
<evidence type="ECO:0000256" key="8">
    <source>
        <dbReference type="ARBA" id="ARBA00023277"/>
    </source>
</evidence>
<dbReference type="InterPro" id="IPR000811">
    <property type="entry name" value="Glyco_trans_35"/>
</dbReference>
<evidence type="ECO:0000256" key="10">
    <source>
        <dbReference type="PIRSR" id="PIRSR000460-1"/>
    </source>
</evidence>
<dbReference type="InterPro" id="IPR011833">
    <property type="entry name" value="Glycg_phsphrylas"/>
</dbReference>
<evidence type="ECO:0000256" key="11">
    <source>
        <dbReference type="RuleBase" id="RU000587"/>
    </source>
</evidence>
<keyword evidence="5 11" id="KW-0328">Glycosyltransferase</keyword>
<evidence type="ECO:0000256" key="6">
    <source>
        <dbReference type="ARBA" id="ARBA00022679"/>
    </source>
</evidence>
<dbReference type="SUPFAM" id="SSF53756">
    <property type="entry name" value="UDP-Glycosyltransferase/glycogen phosphorylase"/>
    <property type="match status" value="1"/>
</dbReference>
<sequence>MNKVTNPDLPLPTPRSHDADELAASILEKLIYQVGKDTIVAKPHDWLRAVILAIRDRVTDKWMESTRKTYEAGSKRVYYLSLEFLIGRLLRDAISNLEMIDAINKALAKLDVNLVEIAGLEPDAALGNGGLGRLAACFMESMATVDVPAYGYGIRYVNGLFRQEIADGWQVELPENWLAHGNPWEFHRRESTYEINFGGKVDIIEEGGKEPRYVWKPAERMMAEAYDTPVVGWRAKRVNTLRLWSADAIDPILLDKFNAGDHIGALQESTKAETLTRVLYPADANPAGQELRLRQEYFFSSASLQDILRRHKQQFGDLSNLPEKVAIHLNDTHPAIAVIEMMRLLIDIHDIAFDEAWDMTVKTFAYTNHTLLPEALETWPVPLFERLFPRHMQLIYQINAKILLEARKQKGATDEAIRQISLIDEGGERRVRMGNIAFLGSHSINGVSALHTELMKETVFYNLHRIHPDRINNKTNGITPRRWLKECNPGLTRLIRDVIGDEFLDDTEKLKALDAFAEDSSFQERFDAVKRENKARLSNLIGERLGTRIDPSAIFDIQIKRIHEYKRQLLNIIEAVALYDQIRSHPEMDWVPRVKLFAGKAAPSYHNAKLIIKLANDVARVINSDPAVRGLLKIVFIPNYNVSTAEVMIPAADLSEQISTAGMEASGTGNMKFAINGALTIGTLDGANVEMRDWIGAENMVIFGMTAEEVEAARADGYNPRELIEGSKELSQALSAISSGVFSHDDPGRYADLIGGIYDHDWFMVAADFDAYAAAQRQVDAIWNDRTAWNVKAIRNTARMGWFSSDRAIREYARDIWGAL</sequence>
<comment type="catalytic activity">
    <reaction evidence="1 11">
        <text>[(1-&gt;4)-alpha-D-glucosyl](n) + phosphate = [(1-&gt;4)-alpha-D-glucosyl](n-1) + alpha-D-glucose 1-phosphate</text>
        <dbReference type="Rhea" id="RHEA:41732"/>
        <dbReference type="Rhea" id="RHEA-COMP:9584"/>
        <dbReference type="Rhea" id="RHEA-COMP:9586"/>
        <dbReference type="ChEBI" id="CHEBI:15444"/>
        <dbReference type="ChEBI" id="CHEBI:43474"/>
        <dbReference type="ChEBI" id="CHEBI:58601"/>
        <dbReference type="EC" id="2.4.1.1"/>
    </reaction>
</comment>
<dbReference type="RefSeq" id="WP_018065474.1">
    <property type="nucleotide sequence ID" value="NZ_AQWH01000013.1"/>
</dbReference>
<evidence type="ECO:0000256" key="3">
    <source>
        <dbReference type="ARBA" id="ARBA00006047"/>
    </source>
</evidence>
<evidence type="ECO:0000256" key="5">
    <source>
        <dbReference type="ARBA" id="ARBA00022676"/>
    </source>
</evidence>
<dbReference type="AlphaFoldDB" id="A0A1U9Z6E1"/>
<evidence type="ECO:0000256" key="4">
    <source>
        <dbReference type="ARBA" id="ARBA00022533"/>
    </source>
</evidence>
<comment type="cofactor">
    <cofactor evidence="2 11">
        <name>pyridoxal 5'-phosphate</name>
        <dbReference type="ChEBI" id="CHEBI:597326"/>
    </cofactor>
</comment>
<dbReference type="eggNOG" id="COG0058">
    <property type="taxonomic scope" value="Bacteria"/>
</dbReference>
<evidence type="ECO:0000256" key="9">
    <source>
        <dbReference type="ARBA" id="ARBA00025174"/>
    </source>
</evidence>
<keyword evidence="13" id="KW-1185">Reference proteome</keyword>
<keyword evidence="8 11" id="KW-0119">Carbohydrate metabolism</keyword>
<keyword evidence="4" id="KW-0021">Allosteric enzyme</keyword>
<dbReference type="GO" id="GO:0008184">
    <property type="term" value="F:glycogen phosphorylase activity"/>
    <property type="evidence" value="ECO:0007669"/>
    <property type="project" value="InterPro"/>
</dbReference>
<dbReference type="Pfam" id="PF00343">
    <property type="entry name" value="Phosphorylase"/>
    <property type="match status" value="1"/>
</dbReference>
<feature type="modified residue" description="N6-(pyridoxal phosphate)lysine" evidence="10">
    <location>
        <position position="672"/>
    </location>
</feature>
<dbReference type="OrthoDB" id="7229284at2"/>
<dbReference type="PANTHER" id="PTHR11468">
    <property type="entry name" value="GLYCOGEN PHOSPHORYLASE"/>
    <property type="match status" value="1"/>
</dbReference>
<protein>
    <recommendedName>
        <fullName evidence="11">Alpha-1,4 glucan phosphorylase</fullName>
        <ecNumber evidence="11">2.4.1.1</ecNumber>
    </recommendedName>
</protein>
<comment type="similarity">
    <text evidence="3 11">Belongs to the glycogen phosphorylase family.</text>
</comment>
<dbReference type="FunFam" id="3.40.50.2000:FF:000003">
    <property type="entry name" value="Alpha-1,4 glucan phosphorylase"/>
    <property type="match status" value="1"/>
</dbReference>
<evidence type="ECO:0000313" key="12">
    <source>
        <dbReference type="EMBL" id="AQZ53142.1"/>
    </source>
</evidence>
<evidence type="ECO:0000256" key="7">
    <source>
        <dbReference type="ARBA" id="ARBA00022898"/>
    </source>
</evidence>
<dbReference type="PIRSF" id="PIRSF000460">
    <property type="entry name" value="Pprylas_GlgP"/>
    <property type="match status" value="1"/>
</dbReference>
<dbReference type="PANTHER" id="PTHR11468:SF3">
    <property type="entry name" value="GLYCOGEN PHOSPHORYLASE, LIVER FORM"/>
    <property type="match status" value="1"/>
</dbReference>
<accession>A0A1U9Z6E1</accession>
<reference evidence="12 13" key="1">
    <citation type="submission" date="2017-03" db="EMBL/GenBank/DDBJ databases">
        <title>Foreign affairs: Plasmid Transfer between Roseobacters and Rhizobia.</title>
        <authorList>
            <person name="Bartling P."/>
            <person name="Bunk B."/>
            <person name="Overmann J."/>
            <person name="Brinkmann H."/>
            <person name="Petersen J."/>
        </authorList>
    </citation>
    <scope>NUCLEOTIDE SEQUENCE [LARGE SCALE GENOMIC DNA]</scope>
    <source>
        <strain evidence="12 13">MACL11</strain>
    </source>
</reference>
<evidence type="ECO:0000313" key="13">
    <source>
        <dbReference type="Proteomes" id="UP000191135"/>
    </source>
</evidence>
<proteinExistence type="inferred from homology"/>
<dbReference type="EMBL" id="CP020330">
    <property type="protein sequence ID" value="AQZ53142.1"/>
    <property type="molecule type" value="Genomic_DNA"/>
</dbReference>
<dbReference type="STRING" id="1122214.Mame_03841"/>
<evidence type="ECO:0000256" key="1">
    <source>
        <dbReference type="ARBA" id="ARBA00001275"/>
    </source>
</evidence>
<organism evidence="12 13">
    <name type="scientific">Martelella mediterranea DSM 17316</name>
    <dbReference type="NCBI Taxonomy" id="1122214"/>
    <lineage>
        <taxon>Bacteria</taxon>
        <taxon>Pseudomonadati</taxon>
        <taxon>Pseudomonadota</taxon>
        <taxon>Alphaproteobacteria</taxon>
        <taxon>Hyphomicrobiales</taxon>
        <taxon>Aurantimonadaceae</taxon>
        <taxon>Martelella</taxon>
    </lineage>
</organism>
<comment type="function">
    <text evidence="11">Allosteric enzyme that catalyzes the rate-limiting step in glycogen catabolism, the phosphorolytic cleavage of glycogen to produce glucose-1-phosphate, and plays a central role in maintaining cellular and organismal glucose homeostasis.</text>
</comment>
<name>A0A1U9Z6E1_9HYPH</name>
<dbReference type="GO" id="GO:0005980">
    <property type="term" value="P:glycogen catabolic process"/>
    <property type="evidence" value="ECO:0007669"/>
    <property type="project" value="UniProtKB-ARBA"/>
</dbReference>